<dbReference type="RefSeq" id="XP_025401467.1">
    <property type="nucleotide sequence ID" value="XM_025545773.1"/>
</dbReference>
<dbReference type="VEuPathDB" id="FungiDB:BO70DRAFT_385854"/>
<evidence type="ECO:0000256" key="6">
    <source>
        <dbReference type="ARBA" id="ARBA00023593"/>
    </source>
</evidence>
<dbReference type="PANTHER" id="PTHR43647">
    <property type="entry name" value="DEHYDROGENASE"/>
    <property type="match status" value="1"/>
</dbReference>
<dbReference type="InterPro" id="IPR051593">
    <property type="entry name" value="Ergosterol_Biosynth_ERG27"/>
</dbReference>
<dbReference type="GO" id="GO:0005741">
    <property type="term" value="C:mitochondrial outer membrane"/>
    <property type="evidence" value="ECO:0007669"/>
    <property type="project" value="TreeGrafter"/>
</dbReference>
<dbReference type="Proteomes" id="UP000247233">
    <property type="component" value="Unassembled WGS sequence"/>
</dbReference>
<evidence type="ECO:0000256" key="3">
    <source>
        <dbReference type="ARBA" id="ARBA00022955"/>
    </source>
</evidence>
<dbReference type="GO" id="GO:0000253">
    <property type="term" value="F:3-beta-hydroxysteroid 3-dehydrogenase (NADP+) activity"/>
    <property type="evidence" value="ECO:0007669"/>
    <property type="project" value="TreeGrafter"/>
</dbReference>
<dbReference type="EMBL" id="MSFL01000006">
    <property type="protein sequence ID" value="PWY87584.1"/>
    <property type="molecule type" value="Genomic_DNA"/>
</dbReference>
<evidence type="ECO:0000313" key="7">
    <source>
        <dbReference type="EMBL" id="PWY87584.1"/>
    </source>
</evidence>
<dbReference type="OrthoDB" id="9989144at2759"/>
<evidence type="ECO:0000256" key="1">
    <source>
        <dbReference type="ARBA" id="ARBA00022516"/>
    </source>
</evidence>
<evidence type="ECO:0000256" key="4">
    <source>
        <dbReference type="ARBA" id="ARBA00023002"/>
    </source>
</evidence>
<dbReference type="GO" id="GO:0005789">
    <property type="term" value="C:endoplasmic reticulum membrane"/>
    <property type="evidence" value="ECO:0007669"/>
    <property type="project" value="TreeGrafter"/>
</dbReference>
<evidence type="ECO:0000256" key="5">
    <source>
        <dbReference type="ARBA" id="ARBA00023098"/>
    </source>
</evidence>
<dbReference type="GeneID" id="37068010"/>
<keyword evidence="2" id="KW-0521">NADP</keyword>
<name>A0A317WM90_9EURO</name>
<proteinExistence type="inferred from homology"/>
<dbReference type="Gene3D" id="3.40.50.720">
    <property type="entry name" value="NAD(P)-binding Rossmann-like Domain"/>
    <property type="match status" value="1"/>
</dbReference>
<gene>
    <name evidence="7" type="ORF">BO70DRAFT_385854</name>
</gene>
<comment type="similarity">
    <text evidence="6">Belongs to the short-chain dehydrogenases/reductases (SDR) family. ERG27 subfamily.</text>
</comment>
<sequence length="443" mass="48526">MAKPTQEDLDNNVYHLVTGANTGLGFSICCRLIDEFLLQTAPSPSPSTLTIIFTTRSANKASDTLRRLQTHLHTTHPSPASSSRITLHPETLDLHNLLSTRLLARRLAATIPKLDSVVLNAGIGGWTSIDWPRAIWAVCTDLVHSVSWFEHKVAPKGVLAPVQTSGSGSGSEPRLGSIFTANVFGHYMLCHNLMPLLRNNSPESPGRIIWVSSLEATLAHFDVNDLQGLRTKVSYESSKTLTDVLALTADLDGSKPWVKSFCTADGQSDDKEEGEEGPMPNIYLTHPGICGTGILPLAWPLFYLMLCAFWMARWIGSPWHTMWTYVGACAPAWVAGSKQSVLDDAEGPYRANGGGRVKWGSSTDRVGRDCAASTEIDGWGHGGVVGGAVVEADRVRRRKRGMKDLTAHEKVEFEVLGRECWRQMEELRGVWEGVLDREEGKAE</sequence>
<keyword evidence="1" id="KW-0444">Lipid biosynthesis</keyword>
<protein>
    <recommendedName>
        <fullName evidence="9">3-ketosteroid reductase</fullName>
    </recommendedName>
</protein>
<evidence type="ECO:0000313" key="8">
    <source>
        <dbReference type="Proteomes" id="UP000247233"/>
    </source>
</evidence>
<keyword evidence="8" id="KW-1185">Reference proteome</keyword>
<accession>A0A317WM90</accession>
<evidence type="ECO:0000256" key="2">
    <source>
        <dbReference type="ARBA" id="ARBA00022857"/>
    </source>
</evidence>
<dbReference type="STRING" id="1448321.A0A317WM90"/>
<keyword evidence="3" id="KW-0752">Steroid biosynthesis</keyword>
<dbReference type="PANTHER" id="PTHR43647:SF1">
    <property type="entry name" value="3-KETO-STEROID REDUCTASE ERG27"/>
    <property type="match status" value="1"/>
</dbReference>
<dbReference type="AlphaFoldDB" id="A0A317WM90"/>
<keyword evidence="4" id="KW-0560">Oxidoreductase</keyword>
<dbReference type="SUPFAM" id="SSF51735">
    <property type="entry name" value="NAD(P)-binding Rossmann-fold domains"/>
    <property type="match status" value="1"/>
</dbReference>
<keyword evidence="5" id="KW-0443">Lipid metabolism</keyword>
<dbReference type="GO" id="GO:0006696">
    <property type="term" value="P:ergosterol biosynthetic process"/>
    <property type="evidence" value="ECO:0007669"/>
    <property type="project" value="TreeGrafter"/>
</dbReference>
<organism evidence="7 8">
    <name type="scientific">Aspergillus heteromorphus CBS 117.55</name>
    <dbReference type="NCBI Taxonomy" id="1448321"/>
    <lineage>
        <taxon>Eukaryota</taxon>
        <taxon>Fungi</taxon>
        <taxon>Dikarya</taxon>
        <taxon>Ascomycota</taxon>
        <taxon>Pezizomycotina</taxon>
        <taxon>Eurotiomycetes</taxon>
        <taxon>Eurotiomycetidae</taxon>
        <taxon>Eurotiales</taxon>
        <taxon>Aspergillaceae</taxon>
        <taxon>Aspergillus</taxon>
        <taxon>Aspergillus subgen. Circumdati</taxon>
    </lineage>
</organism>
<evidence type="ECO:0008006" key="9">
    <source>
        <dbReference type="Google" id="ProtNLM"/>
    </source>
</evidence>
<dbReference type="GO" id="GO:0005811">
    <property type="term" value="C:lipid droplet"/>
    <property type="evidence" value="ECO:0007669"/>
    <property type="project" value="TreeGrafter"/>
</dbReference>
<reference evidence="7 8" key="1">
    <citation type="submission" date="2016-12" db="EMBL/GenBank/DDBJ databases">
        <title>The genomes of Aspergillus section Nigri reveals drivers in fungal speciation.</title>
        <authorList>
            <consortium name="DOE Joint Genome Institute"/>
            <person name="Vesth T.C."/>
            <person name="Nybo J."/>
            <person name="Theobald S."/>
            <person name="Brandl J."/>
            <person name="Frisvad J.C."/>
            <person name="Nielsen K.F."/>
            <person name="Lyhne E.K."/>
            <person name="Kogle M.E."/>
            <person name="Kuo A."/>
            <person name="Riley R."/>
            <person name="Clum A."/>
            <person name="Nolan M."/>
            <person name="Lipzen A."/>
            <person name="Salamov A."/>
            <person name="Henrissat B."/>
            <person name="Wiebenga A."/>
            <person name="De Vries R.P."/>
            <person name="Grigoriev I.V."/>
            <person name="Mortensen U.H."/>
            <person name="Andersen M.R."/>
            <person name="Baker S.E."/>
        </authorList>
    </citation>
    <scope>NUCLEOTIDE SEQUENCE [LARGE SCALE GENOMIC DNA]</scope>
    <source>
        <strain evidence="7 8">CBS 117.55</strain>
    </source>
</reference>
<dbReference type="InterPro" id="IPR036291">
    <property type="entry name" value="NAD(P)-bd_dom_sf"/>
</dbReference>
<comment type="caution">
    <text evidence="7">The sequence shown here is derived from an EMBL/GenBank/DDBJ whole genome shotgun (WGS) entry which is preliminary data.</text>
</comment>